<dbReference type="RefSeq" id="WP_206430949.1">
    <property type="nucleotide sequence ID" value="NZ_QXGK01000016.1"/>
</dbReference>
<proteinExistence type="predicted"/>
<dbReference type="SUPFAM" id="SSF56601">
    <property type="entry name" value="beta-lactamase/transpeptidase-like"/>
    <property type="match status" value="1"/>
</dbReference>
<evidence type="ECO:0000313" key="3">
    <source>
        <dbReference type="Proteomes" id="UP000287470"/>
    </source>
</evidence>
<name>A0A430FP67_9BIFI</name>
<gene>
    <name evidence="2" type="ORF">D2E24_1490</name>
</gene>
<protein>
    <submittedName>
        <fullName evidence="2">Beta-lactamase</fullName>
    </submittedName>
</protein>
<evidence type="ECO:0000259" key="1">
    <source>
        <dbReference type="Pfam" id="PF00144"/>
    </source>
</evidence>
<dbReference type="InterPro" id="IPR050789">
    <property type="entry name" value="Diverse_Enzym_Activities"/>
</dbReference>
<dbReference type="PANTHER" id="PTHR43283:SF3">
    <property type="entry name" value="BETA-LACTAMASE FAMILY PROTEIN (AFU_ORTHOLOGUE AFUA_5G07500)"/>
    <property type="match status" value="1"/>
</dbReference>
<dbReference type="Gene3D" id="3.40.710.10">
    <property type="entry name" value="DD-peptidase/beta-lactamase superfamily"/>
    <property type="match status" value="1"/>
</dbReference>
<organism evidence="2 3">
    <name type="scientific">Bifidobacterium samirii</name>
    <dbReference type="NCBI Taxonomy" id="2306974"/>
    <lineage>
        <taxon>Bacteria</taxon>
        <taxon>Bacillati</taxon>
        <taxon>Actinomycetota</taxon>
        <taxon>Actinomycetes</taxon>
        <taxon>Bifidobacteriales</taxon>
        <taxon>Bifidobacteriaceae</taxon>
        <taxon>Bifidobacterium</taxon>
    </lineage>
</organism>
<comment type="caution">
    <text evidence="2">The sequence shown here is derived from an EMBL/GenBank/DDBJ whole genome shotgun (WGS) entry which is preliminary data.</text>
</comment>
<evidence type="ECO:0000313" key="2">
    <source>
        <dbReference type="EMBL" id="RSX54630.1"/>
    </source>
</evidence>
<dbReference type="EMBL" id="QXGK01000016">
    <property type="protein sequence ID" value="RSX54630.1"/>
    <property type="molecule type" value="Genomic_DNA"/>
</dbReference>
<dbReference type="Proteomes" id="UP000287470">
    <property type="component" value="Unassembled WGS sequence"/>
</dbReference>
<feature type="domain" description="Beta-lactamase-related" evidence="1">
    <location>
        <begin position="38"/>
        <end position="439"/>
    </location>
</feature>
<keyword evidence="3" id="KW-1185">Reference proteome</keyword>
<sequence>MSDEATIMTGDTAVGTTAGTAGIRPGASEREQARRLIQAALDRAVERGEVAGANVLVSRRGEELWYAQSGLRSIERGEAMDRDTICRLYSQTKPVTGAAAMMLVERGVIDLGDPVSAYLPAFAGQRVVADAADGALSNDIPMDMAGTTGGRADDGARTVAALREPTIKDLLMMTSGLPYPDGGHEAGRLVGKVFDELDARLGTPNAMGTVELANRLGACPLRFQPGSHWMYGTSADVMGAVIEVASGKRFGDFLHDEIFEPLGMVDTAFHVPESKLGRLAAVYDRPDCPVLEENRIAPADRGRGVLHEIATNHLGVEYVPDGDPAFQSGGAGLKSTLDDYMRFGRMLANGGEVDGVRLLRPTTVAMMTSSALHARHYPDFEEWQPGYGYNTFMRIMREPGKSLMLNHVGEYGWDGWLGTYFDNDPSTGTTILLMMQLTNAGVTPLTRRVKNIVTSYLD</sequence>
<reference evidence="2 3" key="1">
    <citation type="submission" date="2018-09" db="EMBL/GenBank/DDBJ databases">
        <title>Characterization of the phylogenetic diversity of five novel species belonging to the genus Bifidobacterium.</title>
        <authorList>
            <person name="Lugli G.A."/>
            <person name="Duranti S."/>
            <person name="Milani C."/>
        </authorList>
    </citation>
    <scope>NUCLEOTIDE SEQUENCE [LARGE SCALE GENOMIC DNA]</scope>
    <source>
        <strain evidence="2 3">2033B</strain>
    </source>
</reference>
<dbReference type="PANTHER" id="PTHR43283">
    <property type="entry name" value="BETA-LACTAMASE-RELATED"/>
    <property type="match status" value="1"/>
</dbReference>
<dbReference type="Pfam" id="PF00144">
    <property type="entry name" value="Beta-lactamase"/>
    <property type="match status" value="1"/>
</dbReference>
<dbReference type="AlphaFoldDB" id="A0A430FP67"/>
<dbReference type="InterPro" id="IPR001466">
    <property type="entry name" value="Beta-lactam-related"/>
</dbReference>
<accession>A0A430FP67</accession>
<dbReference type="InterPro" id="IPR012338">
    <property type="entry name" value="Beta-lactam/transpept-like"/>
</dbReference>